<evidence type="ECO:0000313" key="3">
    <source>
        <dbReference type="EMBL" id="RKP17063.1"/>
    </source>
</evidence>
<dbReference type="SUPFAM" id="SSF56019">
    <property type="entry name" value="The spindle assembly checkpoint protein mad2"/>
    <property type="match status" value="1"/>
</dbReference>
<evidence type="ECO:0000313" key="4">
    <source>
        <dbReference type="Proteomes" id="UP000281549"/>
    </source>
</evidence>
<organism evidence="3 4">
    <name type="scientific">Rozella allomycis (strain CSF55)</name>
    <dbReference type="NCBI Taxonomy" id="988480"/>
    <lineage>
        <taxon>Eukaryota</taxon>
        <taxon>Fungi</taxon>
        <taxon>Fungi incertae sedis</taxon>
        <taxon>Cryptomycota</taxon>
        <taxon>Cryptomycota incertae sedis</taxon>
        <taxon>Rozella</taxon>
    </lineage>
</organism>
<dbReference type="PANTHER" id="PTHR11842:SF10">
    <property type="entry name" value="MITOTIC SPINDLE ASSEMBLY CHECKPOINT PROTEIN MAD2B"/>
    <property type="match status" value="1"/>
</dbReference>
<dbReference type="Gene3D" id="3.30.900.10">
    <property type="entry name" value="HORMA domain"/>
    <property type="match status" value="1"/>
</dbReference>
<sequence length="90" mass="10945">MHWLNDFFETVIHTLLYVRQIYPQNLFQKRKKYHVPVYMSRHPELNQYVLSILLALEPWLHDSKLRKLVLVVLDQDTNTPIEKFVFQIHG</sequence>
<reference evidence="4" key="1">
    <citation type="journal article" date="2018" name="Nat. Microbiol.">
        <title>Leveraging single-cell genomics to expand the fungal tree of life.</title>
        <authorList>
            <person name="Ahrendt S.R."/>
            <person name="Quandt C.A."/>
            <person name="Ciobanu D."/>
            <person name="Clum A."/>
            <person name="Salamov A."/>
            <person name="Andreopoulos B."/>
            <person name="Cheng J.F."/>
            <person name="Woyke T."/>
            <person name="Pelin A."/>
            <person name="Henrissat B."/>
            <person name="Reynolds N.K."/>
            <person name="Benny G.L."/>
            <person name="Smith M.E."/>
            <person name="James T.Y."/>
            <person name="Grigoriev I.V."/>
        </authorList>
    </citation>
    <scope>NUCLEOTIDE SEQUENCE [LARGE SCALE GENOMIC DNA]</scope>
    <source>
        <strain evidence="4">CSF55</strain>
    </source>
</reference>
<protein>
    <submittedName>
        <fullName evidence="3">DNA-binding protein</fullName>
    </submittedName>
</protein>
<dbReference type="InterPro" id="IPR036570">
    <property type="entry name" value="HORMA_dom_sf"/>
</dbReference>
<dbReference type="Proteomes" id="UP000281549">
    <property type="component" value="Unassembled WGS sequence"/>
</dbReference>
<gene>
    <name evidence="3" type="ORF">ROZALSC1DRAFT_16811</name>
</gene>
<evidence type="ECO:0000256" key="1">
    <source>
        <dbReference type="ARBA" id="ARBA00010348"/>
    </source>
</evidence>
<feature type="domain" description="HORMA" evidence="2">
    <location>
        <begin position="1"/>
        <end position="90"/>
    </location>
</feature>
<keyword evidence="3" id="KW-0238">DNA-binding</keyword>
<dbReference type="GO" id="GO:0016035">
    <property type="term" value="C:zeta DNA polymerase complex"/>
    <property type="evidence" value="ECO:0007669"/>
    <property type="project" value="TreeGrafter"/>
</dbReference>
<dbReference type="InterPro" id="IPR045091">
    <property type="entry name" value="Mad2-like"/>
</dbReference>
<dbReference type="Pfam" id="PF02301">
    <property type="entry name" value="HORMA"/>
    <property type="match status" value="1"/>
</dbReference>
<dbReference type="GO" id="GO:0003677">
    <property type="term" value="F:DNA binding"/>
    <property type="evidence" value="ECO:0007669"/>
    <property type="project" value="UniProtKB-KW"/>
</dbReference>
<dbReference type="PANTHER" id="PTHR11842">
    <property type="entry name" value="MITOTIC SPINDLE ASSEMBLY CHECKPOINT PROTEIN MAD2"/>
    <property type="match status" value="1"/>
</dbReference>
<accession>A0A4P9YCH2</accession>
<name>A0A4P9YCH2_ROZAC</name>
<proteinExistence type="inferred from homology"/>
<dbReference type="PROSITE" id="PS50815">
    <property type="entry name" value="HORMA"/>
    <property type="match status" value="1"/>
</dbReference>
<dbReference type="InterPro" id="IPR003511">
    <property type="entry name" value="HORMA_dom"/>
</dbReference>
<comment type="similarity">
    <text evidence="1">Belongs to the MAD2 family.</text>
</comment>
<dbReference type="AlphaFoldDB" id="A0A4P9YCH2"/>
<dbReference type="EMBL" id="ML006049">
    <property type="protein sequence ID" value="RKP17063.1"/>
    <property type="molecule type" value="Genomic_DNA"/>
</dbReference>
<evidence type="ECO:0000259" key="2">
    <source>
        <dbReference type="PROSITE" id="PS50815"/>
    </source>
</evidence>